<dbReference type="Gene3D" id="3.40.50.300">
    <property type="entry name" value="P-loop containing nucleotide triphosphate hydrolases"/>
    <property type="match status" value="1"/>
</dbReference>
<dbReference type="PANTHER" id="PTHR43581">
    <property type="entry name" value="ATP/GTP PHOSPHATASE"/>
    <property type="match status" value="1"/>
</dbReference>
<dbReference type="EMBL" id="CAADFJ010000067">
    <property type="protein sequence ID" value="VFK01473.1"/>
    <property type="molecule type" value="Genomic_DNA"/>
</dbReference>
<dbReference type="EMBL" id="CAADFG010000068">
    <property type="protein sequence ID" value="VFJ94218.1"/>
    <property type="molecule type" value="Genomic_DNA"/>
</dbReference>
<dbReference type="InterPro" id="IPR027417">
    <property type="entry name" value="P-loop_NTPase"/>
</dbReference>
<reference evidence="4" key="1">
    <citation type="submission" date="2019-02" db="EMBL/GenBank/DDBJ databases">
        <authorList>
            <person name="Gruber-Vodicka R. H."/>
            <person name="Seah K. B. B."/>
        </authorList>
    </citation>
    <scope>NUCLEOTIDE SEQUENCE</scope>
    <source>
        <strain evidence="4">BECK_SA2B12</strain>
        <strain evidence="2">BECK_SA2B15</strain>
        <strain evidence="3">BECK_SA2B20</strain>
    </source>
</reference>
<dbReference type="InterPro" id="IPR041685">
    <property type="entry name" value="AAA_GajA/Old/RecF-like"/>
</dbReference>
<dbReference type="PANTHER" id="PTHR43581:SF4">
    <property type="entry name" value="ATP_GTP PHOSPHATASE"/>
    <property type="match status" value="1"/>
</dbReference>
<gene>
    <name evidence="2" type="ORF">BECKH772A_GA0070896_100682</name>
    <name evidence="3" type="ORF">BECKH772B_GA0070898_100702</name>
    <name evidence="4" type="ORF">BECKH772C_GA0070978_100672</name>
</gene>
<name>A0A450V9I6_9GAMM</name>
<dbReference type="SUPFAM" id="SSF52540">
    <property type="entry name" value="P-loop containing nucleoside triphosphate hydrolases"/>
    <property type="match status" value="1"/>
</dbReference>
<feature type="domain" description="Endonuclease GajA/Old nuclease/RecF-like AAA" evidence="1">
    <location>
        <begin position="261"/>
        <end position="382"/>
    </location>
</feature>
<evidence type="ECO:0000313" key="2">
    <source>
        <dbReference type="EMBL" id="VFJ94218.1"/>
    </source>
</evidence>
<proteinExistence type="predicted"/>
<evidence type="ECO:0000313" key="4">
    <source>
        <dbReference type="EMBL" id="VFK01473.1"/>
    </source>
</evidence>
<dbReference type="Pfam" id="PF13175">
    <property type="entry name" value="AAA_15"/>
    <property type="match status" value="1"/>
</dbReference>
<accession>A0A450V9I6</accession>
<evidence type="ECO:0000313" key="3">
    <source>
        <dbReference type="EMBL" id="VFJ94992.1"/>
    </source>
</evidence>
<organism evidence="4">
    <name type="scientific">Candidatus Kentrum eta</name>
    <dbReference type="NCBI Taxonomy" id="2126337"/>
    <lineage>
        <taxon>Bacteria</taxon>
        <taxon>Pseudomonadati</taxon>
        <taxon>Pseudomonadota</taxon>
        <taxon>Gammaproteobacteria</taxon>
        <taxon>Candidatus Kentrum</taxon>
    </lineage>
</organism>
<evidence type="ECO:0000259" key="1">
    <source>
        <dbReference type="Pfam" id="PF13175"/>
    </source>
</evidence>
<protein>
    <submittedName>
        <fullName evidence="4">AAA domain-containing protein, putative AbiEii toxin, Type IV TA system</fullName>
    </submittedName>
</protein>
<dbReference type="AlphaFoldDB" id="A0A450V9I6"/>
<dbReference type="EMBL" id="CAADFI010000070">
    <property type="protein sequence ID" value="VFJ94992.1"/>
    <property type="molecule type" value="Genomic_DNA"/>
</dbReference>
<dbReference type="CDD" id="cd00267">
    <property type="entry name" value="ABC_ATPase"/>
    <property type="match status" value="1"/>
</dbReference>
<dbReference type="InterPro" id="IPR051396">
    <property type="entry name" value="Bact_Antivir_Def_Nuclease"/>
</dbReference>
<sequence>MKIQVENMGALQQAEFELGDLTILCGGNNTGKTYATYALYGFLSGWREAISIPIPEETIRALLSDGVVHIDVAEYQKDAAVFLEKGCVAYTERLPTIFAASKERFRDSTFHIGIEPDELDISGKYERVVKAAENNIGLFSLTKEQDGAGLNIALLVDKEGIKIPHNVIMQVIGLALKKILFGSLFHETFIASAERTGAVIFRRELDFSRNRVVDKVDRFFGEIGKGGDKINPIKLLSTFVDKDEGYEGYALPVNENVDFTRKLEDISKKTSFISENHPEILSDFSDIVGGEYTVTQHDQLYFLPRGKRGVRLTMDESSSAVRSLLDIGFYLKHLAKPGDILMVDEPELNLHPENQRRVARLFARLVNIGIKIFITTHSDYIVKELNTLIMLNGGRSHLERIAREEGYLPEELLRPEQIRVYIAEEGLIKQEGKKRRSKGLTLTPADIDPELGIEVGSFDTTIDTMNRIQEEIVWGDE</sequence>